<accession>A0AAV9AYY3</accession>
<keyword evidence="3" id="KW-1185">Reference proteome</keyword>
<comment type="caution">
    <text evidence="2">The sequence shown here is derived from an EMBL/GenBank/DDBJ whole genome shotgun (WGS) entry which is preliminary data.</text>
</comment>
<name>A0AAV9AYY3_ACOGR</name>
<organism evidence="2 3">
    <name type="scientific">Acorus gramineus</name>
    <name type="common">Dwarf sweet flag</name>
    <dbReference type="NCBI Taxonomy" id="55184"/>
    <lineage>
        <taxon>Eukaryota</taxon>
        <taxon>Viridiplantae</taxon>
        <taxon>Streptophyta</taxon>
        <taxon>Embryophyta</taxon>
        <taxon>Tracheophyta</taxon>
        <taxon>Spermatophyta</taxon>
        <taxon>Magnoliopsida</taxon>
        <taxon>Liliopsida</taxon>
        <taxon>Acoraceae</taxon>
        <taxon>Acorus</taxon>
    </lineage>
</organism>
<reference evidence="2" key="2">
    <citation type="submission" date="2023-06" db="EMBL/GenBank/DDBJ databases">
        <authorList>
            <person name="Ma L."/>
            <person name="Liu K.-W."/>
            <person name="Li Z."/>
            <person name="Hsiao Y.-Y."/>
            <person name="Qi Y."/>
            <person name="Fu T."/>
            <person name="Tang G."/>
            <person name="Zhang D."/>
            <person name="Sun W.-H."/>
            <person name="Liu D.-K."/>
            <person name="Li Y."/>
            <person name="Chen G.-Z."/>
            <person name="Liu X.-D."/>
            <person name="Liao X.-Y."/>
            <person name="Jiang Y.-T."/>
            <person name="Yu X."/>
            <person name="Hao Y."/>
            <person name="Huang J."/>
            <person name="Zhao X.-W."/>
            <person name="Ke S."/>
            <person name="Chen Y.-Y."/>
            <person name="Wu W.-L."/>
            <person name="Hsu J.-L."/>
            <person name="Lin Y.-F."/>
            <person name="Huang M.-D."/>
            <person name="Li C.-Y."/>
            <person name="Huang L."/>
            <person name="Wang Z.-W."/>
            <person name="Zhao X."/>
            <person name="Zhong W.-Y."/>
            <person name="Peng D.-H."/>
            <person name="Ahmad S."/>
            <person name="Lan S."/>
            <person name="Zhang J.-S."/>
            <person name="Tsai W.-C."/>
            <person name="Van De Peer Y."/>
            <person name="Liu Z.-J."/>
        </authorList>
    </citation>
    <scope>NUCLEOTIDE SEQUENCE</scope>
    <source>
        <strain evidence="2">SCP</strain>
        <tissue evidence="2">Leaves</tissue>
    </source>
</reference>
<gene>
    <name evidence="2" type="ORF">QJS04_geneDACA006578</name>
</gene>
<evidence type="ECO:0000313" key="3">
    <source>
        <dbReference type="Proteomes" id="UP001179952"/>
    </source>
</evidence>
<feature type="compositionally biased region" description="Polar residues" evidence="1">
    <location>
        <begin position="58"/>
        <end position="68"/>
    </location>
</feature>
<dbReference type="AlphaFoldDB" id="A0AAV9AYY3"/>
<protein>
    <submittedName>
        <fullName evidence="2">Uncharacterized protein</fullName>
    </submittedName>
</protein>
<evidence type="ECO:0000313" key="2">
    <source>
        <dbReference type="EMBL" id="KAK1269207.1"/>
    </source>
</evidence>
<sequence length="77" mass="8765">MANRDEGELDVRPFTKCAMSKDDGRENNAEISIQRTIHISVGCLVRQGVQEWKEPLYSHSQRSQSPLQVATDVHTLR</sequence>
<dbReference type="EMBL" id="JAUJYN010000006">
    <property type="protein sequence ID" value="KAK1269207.1"/>
    <property type="molecule type" value="Genomic_DNA"/>
</dbReference>
<dbReference type="Proteomes" id="UP001179952">
    <property type="component" value="Unassembled WGS sequence"/>
</dbReference>
<proteinExistence type="predicted"/>
<feature type="region of interest" description="Disordered" evidence="1">
    <location>
        <begin position="56"/>
        <end position="77"/>
    </location>
</feature>
<feature type="region of interest" description="Disordered" evidence="1">
    <location>
        <begin position="1"/>
        <end position="25"/>
    </location>
</feature>
<evidence type="ECO:0000256" key="1">
    <source>
        <dbReference type="SAM" id="MobiDB-lite"/>
    </source>
</evidence>
<reference evidence="2" key="1">
    <citation type="journal article" date="2023" name="Nat. Commun.">
        <title>Diploid and tetraploid genomes of Acorus and the evolution of monocots.</title>
        <authorList>
            <person name="Ma L."/>
            <person name="Liu K.W."/>
            <person name="Li Z."/>
            <person name="Hsiao Y.Y."/>
            <person name="Qi Y."/>
            <person name="Fu T."/>
            <person name="Tang G.D."/>
            <person name="Zhang D."/>
            <person name="Sun W.H."/>
            <person name="Liu D.K."/>
            <person name="Li Y."/>
            <person name="Chen G.Z."/>
            <person name="Liu X.D."/>
            <person name="Liao X.Y."/>
            <person name="Jiang Y.T."/>
            <person name="Yu X."/>
            <person name="Hao Y."/>
            <person name="Huang J."/>
            <person name="Zhao X.W."/>
            <person name="Ke S."/>
            <person name="Chen Y.Y."/>
            <person name="Wu W.L."/>
            <person name="Hsu J.L."/>
            <person name="Lin Y.F."/>
            <person name="Huang M.D."/>
            <person name="Li C.Y."/>
            <person name="Huang L."/>
            <person name="Wang Z.W."/>
            <person name="Zhao X."/>
            <person name="Zhong W.Y."/>
            <person name="Peng D.H."/>
            <person name="Ahmad S."/>
            <person name="Lan S."/>
            <person name="Zhang J.S."/>
            <person name="Tsai W.C."/>
            <person name="Van de Peer Y."/>
            <person name="Liu Z.J."/>
        </authorList>
    </citation>
    <scope>NUCLEOTIDE SEQUENCE</scope>
    <source>
        <strain evidence="2">SCP</strain>
    </source>
</reference>